<feature type="signal peptide" evidence="2">
    <location>
        <begin position="1"/>
        <end position="21"/>
    </location>
</feature>
<evidence type="ECO:0000256" key="2">
    <source>
        <dbReference type="SAM" id="SignalP"/>
    </source>
</evidence>
<organism evidence="3 4">
    <name type="scientific">Flavivirga rizhaonensis</name>
    <dbReference type="NCBI Taxonomy" id="2559571"/>
    <lineage>
        <taxon>Bacteria</taxon>
        <taxon>Pseudomonadati</taxon>
        <taxon>Bacteroidota</taxon>
        <taxon>Flavobacteriia</taxon>
        <taxon>Flavobacteriales</taxon>
        <taxon>Flavobacteriaceae</taxon>
        <taxon>Flavivirga</taxon>
    </lineage>
</organism>
<feature type="transmembrane region" description="Helical" evidence="1">
    <location>
        <begin position="450"/>
        <end position="468"/>
    </location>
</feature>
<sequence>MKIIKHISIILLLLTTSITLAQVKFEAKVSKQKLGINERLRIDFEMNKDGDNFNPPNFSNFTVVGGPNQSVSNSWINGVRTYKKTYSYFLAPKKRGNFTIKQATITIDGETYKTLPLNIQVTAAVDKPKDPNDANFIASENIHLVAEVSKTTPYLNEAITVVYKLYVSPTIAVDNWNEIDSPRYNDFWSQNINTQGQKVQNGTYNGKDYRFLILRKAVLYPQKTGKLNIEPLTLDISLRVPSNRRDIFGSLLMTRVNKTVSAGNKTIHVKPLPEAGKPVDFAGAVGDFKLDVIASKRVLDASESFQVKVAVEGNGNLKLFKLPKISLPSSLEVYEPEHKEQVKTNLSGMRGSISDSYTVVPQYKGKYPIPSISFSYFDLKTETYKRLSSDEIIIDVLNGPTNNTTSGTSDGNPISNVKQRVVLNNDQFAFIKTKTDFVSTKSTYFFKTNLFWSLLLSPFLLIPLAIIVRRKKASRDADVYGNRIRKADKLAKKYLSNAKKSLGKKEAFYIALEKALHNYLKARLHIETNDLSKDKINSLLKEKQVDDRVIKDFIAIVKNCELARYTPIDIVTMQEDYDKAAKTISLIDKQAR</sequence>
<evidence type="ECO:0000313" key="4">
    <source>
        <dbReference type="Proteomes" id="UP000307602"/>
    </source>
</evidence>
<evidence type="ECO:0000256" key="1">
    <source>
        <dbReference type="SAM" id="Phobius"/>
    </source>
</evidence>
<feature type="chain" id="PRO_5020909333" evidence="2">
    <location>
        <begin position="22"/>
        <end position="592"/>
    </location>
</feature>
<dbReference type="OrthoDB" id="2079210at2"/>
<proteinExistence type="predicted"/>
<reference evidence="3 4" key="1">
    <citation type="submission" date="2019-04" db="EMBL/GenBank/DDBJ databases">
        <authorList>
            <person name="Liu A."/>
        </authorList>
    </citation>
    <scope>NUCLEOTIDE SEQUENCE [LARGE SCALE GENOMIC DNA]</scope>
    <source>
        <strain evidence="3 4">RZ03</strain>
    </source>
</reference>
<accession>A0A4S1DUH8</accession>
<dbReference type="PANTHER" id="PTHR40940:SF2">
    <property type="entry name" value="BATD"/>
    <property type="match status" value="1"/>
</dbReference>
<keyword evidence="1" id="KW-1133">Transmembrane helix</keyword>
<dbReference type="RefSeq" id="WP_135877775.1">
    <property type="nucleotide sequence ID" value="NZ_SRSO01000020.1"/>
</dbReference>
<name>A0A4S1DUH8_9FLAO</name>
<keyword evidence="1" id="KW-0812">Transmembrane</keyword>
<protein>
    <submittedName>
        <fullName evidence="3">Protein BatD</fullName>
    </submittedName>
</protein>
<dbReference type="InterPro" id="IPR025738">
    <property type="entry name" value="BatD"/>
</dbReference>
<dbReference type="EMBL" id="SRSO01000020">
    <property type="protein sequence ID" value="TGV01741.1"/>
    <property type="molecule type" value="Genomic_DNA"/>
</dbReference>
<dbReference type="PANTHER" id="PTHR40940">
    <property type="entry name" value="PROTEIN BATD-RELATED"/>
    <property type="match status" value="1"/>
</dbReference>
<comment type="caution">
    <text evidence="3">The sequence shown here is derived from an EMBL/GenBank/DDBJ whole genome shotgun (WGS) entry which is preliminary data.</text>
</comment>
<gene>
    <name evidence="3" type="ORF">EM932_13780</name>
</gene>
<keyword evidence="4" id="KW-1185">Reference proteome</keyword>
<dbReference type="Proteomes" id="UP000307602">
    <property type="component" value="Unassembled WGS sequence"/>
</dbReference>
<evidence type="ECO:0000313" key="3">
    <source>
        <dbReference type="EMBL" id="TGV01741.1"/>
    </source>
</evidence>
<dbReference type="AlphaFoldDB" id="A0A4S1DUH8"/>
<keyword evidence="2" id="KW-0732">Signal</keyword>
<keyword evidence="1" id="KW-0472">Membrane</keyword>
<dbReference type="Pfam" id="PF13584">
    <property type="entry name" value="BatD"/>
    <property type="match status" value="2"/>
</dbReference>